<gene>
    <name evidence="9" type="ORF">SPBR_05798</name>
</gene>
<keyword evidence="5" id="KW-0539">Nucleus</keyword>
<dbReference type="InterPro" id="IPR036322">
    <property type="entry name" value="WD40_repeat_dom_sf"/>
</dbReference>
<organism evidence="9 10">
    <name type="scientific">Sporothrix brasiliensis 5110</name>
    <dbReference type="NCBI Taxonomy" id="1398154"/>
    <lineage>
        <taxon>Eukaryota</taxon>
        <taxon>Fungi</taxon>
        <taxon>Dikarya</taxon>
        <taxon>Ascomycota</taxon>
        <taxon>Pezizomycotina</taxon>
        <taxon>Sordariomycetes</taxon>
        <taxon>Sordariomycetidae</taxon>
        <taxon>Ophiostomatales</taxon>
        <taxon>Ophiostomataceae</taxon>
        <taxon>Sporothrix</taxon>
    </lineage>
</organism>
<keyword evidence="3 6" id="KW-0853">WD repeat</keyword>
<dbReference type="GO" id="GO:0006364">
    <property type="term" value="P:rRNA processing"/>
    <property type="evidence" value="ECO:0007669"/>
    <property type="project" value="UniProtKB-KW"/>
</dbReference>
<feature type="repeat" description="WD" evidence="6">
    <location>
        <begin position="215"/>
        <end position="234"/>
    </location>
</feature>
<dbReference type="InterPro" id="IPR020472">
    <property type="entry name" value="WD40_PAC1"/>
</dbReference>
<dbReference type="PRINTS" id="PR00320">
    <property type="entry name" value="GPROTEINBRPT"/>
</dbReference>
<keyword evidence="4" id="KW-0677">Repeat</keyword>
<protein>
    <submittedName>
        <fullName evidence="9">U3 small nucleolar RNA-associated protein 15</fullName>
    </submittedName>
</protein>
<dbReference type="PANTHER" id="PTHR19924:SF26">
    <property type="entry name" value="U3 SMALL NUCLEOLAR RNA-ASSOCIATED PROTEIN 15 HOMOLOG"/>
    <property type="match status" value="1"/>
</dbReference>
<dbReference type="Proteomes" id="UP000031575">
    <property type="component" value="Unassembled WGS sequence"/>
</dbReference>
<dbReference type="InterPro" id="IPR018983">
    <property type="entry name" value="U3_snoRNA-assocProt_15_C"/>
</dbReference>
<dbReference type="SUPFAM" id="SSF50978">
    <property type="entry name" value="WD40 repeat-like"/>
    <property type="match status" value="1"/>
</dbReference>
<evidence type="ECO:0000256" key="6">
    <source>
        <dbReference type="PROSITE-ProRule" id="PRU00221"/>
    </source>
</evidence>
<dbReference type="Pfam" id="PF00400">
    <property type="entry name" value="WD40"/>
    <property type="match status" value="3"/>
</dbReference>
<dbReference type="HOGENOM" id="CLU_021102_2_1_1"/>
<dbReference type="GeneID" id="63678982"/>
<sequence>MAAEVVPLQTLKLAQGPAAMTAEQRYWKSFKNQKSHTSTASWGVTHIGFPATAAVYGGGATTVASATTTAATKQNDLFAVTAGPRVDIYSIRKRELIKTIGRFESVARSGEIRPDGRVLVAGDDSGKMQVFDVAGGSRPVILKTWHTHKQPTWVTRWSPTDLTTVMSASDDKTVRLWSLPLADPVRTFVGHQDYVRAGAFMPGGGAASAGAGSSSSNNHMLVTGSYDATVRLWDARAPGGAVLTFKHAAPVEAVLPMPSGTAILAASDNAVSVLDVVAARPLTLLTAHQKTVTSLCLASHGERVVSGGLDGHVKVFETGSWNVVASAKYPSPVLSVSVIAAGAGGDDRHLAVGMVSGVLSIRTRLTGPAAEREKDKKKERAARDAGTLDKYDAAKAKRKQQAEAHARIDAAGGDAADFVIDGSGMGGGSGSGNNNNKRRRREPPWQRDLRHQRFGAALDAVLDPNSPNYGPLNTLTLLTALRHRSALRVALENRDEVTVQPILQWVCRHIVDPRFTPMCTDVGMHLLDLYAEYVAASAELDAGFQLLWKRVRREVEQAQLACQTSGMVESLMMSAMA</sequence>
<dbReference type="GO" id="GO:0045943">
    <property type="term" value="P:positive regulation of transcription by RNA polymerase I"/>
    <property type="evidence" value="ECO:0007669"/>
    <property type="project" value="TreeGrafter"/>
</dbReference>
<evidence type="ECO:0000313" key="9">
    <source>
        <dbReference type="EMBL" id="KIH94486.1"/>
    </source>
</evidence>
<dbReference type="GO" id="GO:0005730">
    <property type="term" value="C:nucleolus"/>
    <property type="evidence" value="ECO:0007669"/>
    <property type="project" value="UniProtKB-SubCell"/>
</dbReference>
<name>A0A0C2IZE5_9PEZI</name>
<dbReference type="SMART" id="SM00320">
    <property type="entry name" value="WD40"/>
    <property type="match status" value="5"/>
</dbReference>
<feature type="repeat" description="WD" evidence="6">
    <location>
        <begin position="285"/>
        <end position="326"/>
    </location>
</feature>
<dbReference type="PROSITE" id="PS50294">
    <property type="entry name" value="WD_REPEATS_REGION"/>
    <property type="match status" value="1"/>
</dbReference>
<evidence type="ECO:0000256" key="1">
    <source>
        <dbReference type="ARBA" id="ARBA00004604"/>
    </source>
</evidence>
<reference evidence="9 10" key="1">
    <citation type="journal article" date="2014" name="BMC Genomics">
        <title>Comparative genomics of the major fungal agents of human and animal Sporotrichosis: Sporothrix schenckii and Sporothrix brasiliensis.</title>
        <authorList>
            <person name="Teixeira M.M."/>
            <person name="de Almeida L.G."/>
            <person name="Kubitschek-Barreira P."/>
            <person name="Alves F.L."/>
            <person name="Kioshima E.S."/>
            <person name="Abadio A.K."/>
            <person name="Fernandes L."/>
            <person name="Derengowski L.S."/>
            <person name="Ferreira K.S."/>
            <person name="Souza R.C."/>
            <person name="Ruiz J.C."/>
            <person name="de Andrade N.C."/>
            <person name="Paes H.C."/>
            <person name="Nicola A.M."/>
            <person name="Albuquerque P."/>
            <person name="Gerber A.L."/>
            <person name="Martins V.P."/>
            <person name="Peconick L.D."/>
            <person name="Neto A.V."/>
            <person name="Chaucanez C.B."/>
            <person name="Silva P.A."/>
            <person name="Cunha O.L."/>
            <person name="de Oliveira F.F."/>
            <person name="dos Santos T.C."/>
            <person name="Barros A.L."/>
            <person name="Soares M.A."/>
            <person name="de Oliveira L.M."/>
            <person name="Marini M.M."/>
            <person name="Villalobos-Duno H."/>
            <person name="Cunha M.M."/>
            <person name="de Hoog S."/>
            <person name="da Silveira J.F."/>
            <person name="Henrissat B."/>
            <person name="Nino-Vega G.A."/>
            <person name="Cisalpino P.S."/>
            <person name="Mora-Montes H.M."/>
            <person name="Almeida S.R."/>
            <person name="Stajich J.E."/>
            <person name="Lopes-Bezerra L.M."/>
            <person name="Vasconcelos A.T."/>
            <person name="Felipe M.S."/>
        </authorList>
    </citation>
    <scope>NUCLEOTIDE SEQUENCE [LARGE SCALE GENOMIC DNA]</scope>
    <source>
        <strain evidence="9 10">5110</strain>
    </source>
</reference>
<proteinExistence type="predicted"/>
<evidence type="ECO:0000256" key="4">
    <source>
        <dbReference type="ARBA" id="ARBA00022737"/>
    </source>
</evidence>
<dbReference type="VEuPathDB" id="FungiDB:SPBR_05798"/>
<keyword evidence="2" id="KW-0698">rRNA processing</keyword>
<feature type="compositionally biased region" description="Basic and acidic residues" evidence="7">
    <location>
        <begin position="370"/>
        <end position="408"/>
    </location>
</feature>
<dbReference type="OrthoDB" id="431715at2759"/>
<evidence type="ECO:0000256" key="7">
    <source>
        <dbReference type="SAM" id="MobiDB-lite"/>
    </source>
</evidence>
<dbReference type="Pfam" id="PF09384">
    <property type="entry name" value="UTP15_C"/>
    <property type="match status" value="1"/>
</dbReference>
<feature type="repeat" description="WD" evidence="6">
    <location>
        <begin position="145"/>
        <end position="187"/>
    </location>
</feature>
<keyword evidence="10" id="KW-1185">Reference proteome</keyword>
<comment type="caution">
    <text evidence="9">The sequence shown here is derived from an EMBL/GenBank/DDBJ whole genome shotgun (WGS) entry which is preliminary data.</text>
</comment>
<dbReference type="PROSITE" id="PS50082">
    <property type="entry name" value="WD_REPEATS_2"/>
    <property type="match status" value="3"/>
</dbReference>
<dbReference type="AlphaFoldDB" id="A0A0C2IZE5"/>
<evidence type="ECO:0000256" key="3">
    <source>
        <dbReference type="ARBA" id="ARBA00022574"/>
    </source>
</evidence>
<dbReference type="InterPro" id="IPR015943">
    <property type="entry name" value="WD40/YVTN_repeat-like_dom_sf"/>
</dbReference>
<comment type="subcellular location">
    <subcellularLocation>
        <location evidence="1">Nucleus</location>
        <location evidence="1">Nucleolus</location>
    </subcellularLocation>
</comment>
<dbReference type="PANTHER" id="PTHR19924">
    <property type="entry name" value="UTP15 U3 SMALL NUCLEOLAR RNA-ASSOCIATED PROTEIN 15 FAMILY MEMBER"/>
    <property type="match status" value="1"/>
</dbReference>
<feature type="region of interest" description="Disordered" evidence="7">
    <location>
        <begin position="421"/>
        <end position="448"/>
    </location>
</feature>
<accession>A0A0C2IZE5</accession>
<feature type="domain" description="U3 small nucleolar RNA-associated protein 15 C-terminal" evidence="8">
    <location>
        <begin position="436"/>
        <end position="571"/>
    </location>
</feature>
<dbReference type="Gene3D" id="2.130.10.10">
    <property type="entry name" value="YVTN repeat-like/Quinoprotein amine dehydrogenase"/>
    <property type="match status" value="2"/>
</dbReference>
<dbReference type="EMBL" id="AWTV01000004">
    <property type="protein sequence ID" value="KIH94486.1"/>
    <property type="molecule type" value="Genomic_DNA"/>
</dbReference>
<evidence type="ECO:0000313" key="10">
    <source>
        <dbReference type="Proteomes" id="UP000031575"/>
    </source>
</evidence>
<dbReference type="InterPro" id="IPR001680">
    <property type="entry name" value="WD40_rpt"/>
</dbReference>
<evidence type="ECO:0000259" key="8">
    <source>
        <dbReference type="Pfam" id="PF09384"/>
    </source>
</evidence>
<evidence type="ECO:0000256" key="2">
    <source>
        <dbReference type="ARBA" id="ARBA00022552"/>
    </source>
</evidence>
<feature type="region of interest" description="Disordered" evidence="7">
    <location>
        <begin position="367"/>
        <end position="408"/>
    </location>
</feature>
<dbReference type="RefSeq" id="XP_040622496.1">
    <property type="nucleotide sequence ID" value="XM_040764061.1"/>
</dbReference>
<evidence type="ECO:0000256" key="5">
    <source>
        <dbReference type="ARBA" id="ARBA00023242"/>
    </source>
</evidence>